<sequence>MSEIIEIKNLLRELAIKDKIQELIEAWIEIWNQGYIDNFPKICIESLQKELDVYDFAEYILDKNETIEDRYSCYNRLNIHLNRGVTLENYEEAINIQKKLYKKLLLESIDKIGYINCIEQENSDERLYIFTNLYFPKSLGHSPSTIVEILNNELKKYFNQVIIVITNPYHFPYPLAPLEYRLFDSTCPDIDNNCVYNYKDVTFIRFGGYVSEALYLEFVNHQKFTNKDKFLLVGHSNIHFDLIKSDKKISIPTSESSREFSNSSYQTSNYQTSNSVKIFKNIFNKKFKTIQATSDWTRKTNLQIITKNKNIDENINIAIVGNRLDIELDIEFFKYLEKAIKIIPNLKFKIIGEQPKLDLISKKLLKNIEFISFISDLENYFIENIDFYLNPKRFGGGQSSIISIKANIPVITLAYGDVYSAIQKKYFINSFDEIADFIKNYIEDKDFKIKIDNMNKEILIDSSKVFEDMIRTIVKI</sequence>
<dbReference type="SUPFAM" id="SSF53756">
    <property type="entry name" value="UDP-Glycosyltransferase/glycogen phosphorylase"/>
    <property type="match status" value="1"/>
</dbReference>
<dbReference type="Gene3D" id="3.40.50.2000">
    <property type="entry name" value="Glycogen Phosphorylase B"/>
    <property type="match status" value="1"/>
</dbReference>
<gene>
    <name evidence="1" type="ORF">RJG54_00880</name>
</gene>
<dbReference type="AlphaFoldDB" id="A0AA96I389"/>
<organism evidence="1">
    <name type="scientific">Arcobacter sp. AZ-2023</name>
    <dbReference type="NCBI Taxonomy" id="3074453"/>
    <lineage>
        <taxon>Bacteria</taxon>
        <taxon>Pseudomonadati</taxon>
        <taxon>Campylobacterota</taxon>
        <taxon>Epsilonproteobacteria</taxon>
        <taxon>Campylobacterales</taxon>
        <taxon>Arcobacteraceae</taxon>
        <taxon>Arcobacter</taxon>
    </lineage>
</organism>
<protein>
    <submittedName>
        <fullName evidence="1">Uncharacterized protein</fullName>
    </submittedName>
</protein>
<proteinExistence type="predicted"/>
<dbReference type="EMBL" id="CP134846">
    <property type="protein sequence ID" value="WNL16980.1"/>
    <property type="molecule type" value="Genomic_DNA"/>
</dbReference>
<name>A0AA96I389_9BACT</name>
<accession>A0AA96I389</accession>
<reference evidence="1" key="1">
    <citation type="submission" date="2023-09" db="EMBL/GenBank/DDBJ databases">
        <title>Arcobacter tbilisiensis sp. nov. isolated from chicken meat in Tbilisi, Georgia.</title>
        <authorList>
            <person name="Matthias R."/>
            <person name="Zautner A.E."/>
        </authorList>
    </citation>
    <scope>NUCLEOTIDE SEQUENCE</scope>
    <source>
        <strain evidence="1">LEO 107</strain>
    </source>
</reference>
<evidence type="ECO:0000313" key="1">
    <source>
        <dbReference type="EMBL" id="WNL16980.1"/>
    </source>
</evidence>